<organism evidence="1">
    <name type="scientific">Panicum hallii</name>
    <dbReference type="NCBI Taxonomy" id="206008"/>
    <lineage>
        <taxon>Eukaryota</taxon>
        <taxon>Viridiplantae</taxon>
        <taxon>Streptophyta</taxon>
        <taxon>Embryophyta</taxon>
        <taxon>Tracheophyta</taxon>
        <taxon>Spermatophyta</taxon>
        <taxon>Magnoliopsida</taxon>
        <taxon>Liliopsida</taxon>
        <taxon>Poales</taxon>
        <taxon>Poaceae</taxon>
        <taxon>PACMAD clade</taxon>
        <taxon>Panicoideae</taxon>
        <taxon>Panicodae</taxon>
        <taxon>Paniceae</taxon>
        <taxon>Panicinae</taxon>
        <taxon>Panicum</taxon>
        <taxon>Panicum sect. Panicum</taxon>
    </lineage>
</organism>
<sequence>MHLLAKDNARGSAPPSGMLSPWSILEHRDDCVFHQCTAGRSRGRGRDTCAN</sequence>
<proteinExistence type="predicted"/>
<dbReference type="EMBL" id="CM008048">
    <property type="protein sequence ID" value="PVH61726.1"/>
    <property type="molecule type" value="Genomic_DNA"/>
</dbReference>
<protein>
    <submittedName>
        <fullName evidence="1">Uncharacterized protein</fullName>
    </submittedName>
</protein>
<evidence type="ECO:0000313" key="1">
    <source>
        <dbReference type="EMBL" id="PVH61726.1"/>
    </source>
</evidence>
<dbReference type="AlphaFoldDB" id="A0A2T8KHS1"/>
<accession>A0A2T8KHS1</accession>
<dbReference type="Proteomes" id="UP000243499">
    <property type="component" value="Chromosome 3"/>
</dbReference>
<gene>
    <name evidence="1" type="ORF">PAHAL_3G104700</name>
</gene>
<dbReference type="Gramene" id="PVH61726">
    <property type="protein sequence ID" value="PVH61726"/>
    <property type="gene ID" value="PAHAL_3G104700"/>
</dbReference>
<reference evidence="1" key="1">
    <citation type="submission" date="2018-04" db="EMBL/GenBank/DDBJ databases">
        <title>WGS assembly of Panicum hallii.</title>
        <authorList>
            <person name="Lovell J."/>
            <person name="Jenkins J."/>
            <person name="Lowry D."/>
            <person name="Mamidi S."/>
            <person name="Sreedasyam A."/>
            <person name="Weng X."/>
            <person name="Barry K."/>
            <person name="Bonette J."/>
            <person name="Campitelli B."/>
            <person name="Daum C."/>
            <person name="Gordon S."/>
            <person name="Gould B."/>
            <person name="Lipzen A."/>
            <person name="Macqueen A."/>
            <person name="Palacio-Mejia J."/>
            <person name="Plott C."/>
            <person name="Shakirov E."/>
            <person name="Shu S."/>
            <person name="Yoshinaga Y."/>
            <person name="Zane M."/>
            <person name="Rokhsar D."/>
            <person name="Grimwood J."/>
            <person name="Schmutz J."/>
            <person name="Juenger T."/>
        </authorList>
    </citation>
    <scope>NUCLEOTIDE SEQUENCE [LARGE SCALE GENOMIC DNA]</scope>
    <source>
        <strain evidence="1">FIL2</strain>
    </source>
</reference>
<name>A0A2T8KHS1_9POAL</name>